<keyword evidence="1" id="KW-0479">Metal-binding</keyword>
<comment type="caution">
    <text evidence="7">The sequence shown here is derived from an EMBL/GenBank/DDBJ whole genome shotgun (WGS) entry which is preliminary data.</text>
</comment>
<dbReference type="GO" id="GO:0008270">
    <property type="term" value="F:zinc ion binding"/>
    <property type="evidence" value="ECO:0007669"/>
    <property type="project" value="UniProtKB-KW"/>
</dbReference>
<dbReference type="EMBL" id="CAJHIA010000011">
    <property type="protein sequence ID" value="CAD6444300.1"/>
    <property type="molecule type" value="Genomic_DNA"/>
</dbReference>
<dbReference type="SUPFAM" id="SSF57850">
    <property type="entry name" value="RING/U-box"/>
    <property type="match status" value="1"/>
</dbReference>
<evidence type="ECO:0000256" key="1">
    <source>
        <dbReference type="ARBA" id="ARBA00022723"/>
    </source>
</evidence>
<proteinExistence type="predicted"/>
<dbReference type="Proteomes" id="UP000624404">
    <property type="component" value="Unassembled WGS sequence"/>
</dbReference>
<dbReference type="AlphaFoldDB" id="A0A8H2ZRV0"/>
<keyword evidence="2 4" id="KW-0863">Zinc-finger</keyword>
<evidence type="ECO:0000256" key="2">
    <source>
        <dbReference type="ARBA" id="ARBA00022771"/>
    </source>
</evidence>
<dbReference type="InterPro" id="IPR001841">
    <property type="entry name" value="Znf_RING"/>
</dbReference>
<evidence type="ECO:0000256" key="4">
    <source>
        <dbReference type="PROSITE-ProRule" id="PRU00175"/>
    </source>
</evidence>
<dbReference type="InterPro" id="IPR013083">
    <property type="entry name" value="Znf_RING/FYVE/PHD"/>
</dbReference>
<dbReference type="GO" id="GO:0016567">
    <property type="term" value="P:protein ubiquitination"/>
    <property type="evidence" value="ECO:0007669"/>
    <property type="project" value="TreeGrafter"/>
</dbReference>
<gene>
    <name evidence="7" type="ORF">SCLTRI_LOCUS4092</name>
</gene>
<feature type="compositionally biased region" description="Basic and acidic residues" evidence="5">
    <location>
        <begin position="1"/>
        <end position="21"/>
    </location>
</feature>
<organism evidence="7 8">
    <name type="scientific">Sclerotinia trifoliorum</name>
    <dbReference type="NCBI Taxonomy" id="28548"/>
    <lineage>
        <taxon>Eukaryota</taxon>
        <taxon>Fungi</taxon>
        <taxon>Dikarya</taxon>
        <taxon>Ascomycota</taxon>
        <taxon>Pezizomycotina</taxon>
        <taxon>Leotiomycetes</taxon>
        <taxon>Helotiales</taxon>
        <taxon>Sclerotiniaceae</taxon>
        <taxon>Sclerotinia</taxon>
    </lineage>
</organism>
<keyword evidence="3" id="KW-0862">Zinc</keyword>
<dbReference type="Gene3D" id="3.30.40.10">
    <property type="entry name" value="Zinc/RING finger domain, C3HC4 (zinc finger)"/>
    <property type="match status" value="1"/>
</dbReference>
<evidence type="ECO:0000259" key="6">
    <source>
        <dbReference type="PROSITE" id="PS50089"/>
    </source>
</evidence>
<dbReference type="PROSITE" id="PS50089">
    <property type="entry name" value="ZF_RING_2"/>
    <property type="match status" value="1"/>
</dbReference>
<feature type="domain" description="RING-type" evidence="6">
    <location>
        <begin position="63"/>
        <end position="112"/>
    </location>
</feature>
<evidence type="ECO:0000256" key="5">
    <source>
        <dbReference type="SAM" id="MobiDB-lite"/>
    </source>
</evidence>
<name>A0A8H2ZRV0_9HELO</name>
<sequence length="291" mass="33783">MSSICEKDQNLSDNTDNHTNDDVSPLTKMETLLVSENPTSPNVQPSQEISKNEEVDLQLTDLCAICTERMDASEEFTKMEPCCQNLFHNECLRKWINSTIEMEQLETCPLCRHVLSDLFIDLVFDGDEEESVPEPRRCCERDDMEMIIAAKYFENLPAEQRKALYDLFEKIEEEFFGISLWSEGERNRLRVIFFLCKNDPLGNVIQMPGDSIEIAHWRRLMALLNRALLQMRNEEQESVLCSTIFLRPRPYNFDFFHPDVSGVGAGFIIDSDYDPDNPRWGVFPNEHVHQS</sequence>
<dbReference type="OrthoDB" id="8062037at2759"/>
<dbReference type="PANTHER" id="PTHR45969">
    <property type="entry name" value="RING ZINC FINGER PROTEIN-RELATED"/>
    <property type="match status" value="1"/>
</dbReference>
<evidence type="ECO:0000256" key="3">
    <source>
        <dbReference type="ARBA" id="ARBA00022833"/>
    </source>
</evidence>
<dbReference type="SMART" id="SM00184">
    <property type="entry name" value="RING"/>
    <property type="match status" value="1"/>
</dbReference>
<dbReference type="Pfam" id="PF13639">
    <property type="entry name" value="zf-RING_2"/>
    <property type="match status" value="1"/>
</dbReference>
<evidence type="ECO:0000313" key="8">
    <source>
        <dbReference type="Proteomes" id="UP000624404"/>
    </source>
</evidence>
<dbReference type="PANTHER" id="PTHR45969:SF69">
    <property type="entry name" value="FINGER DOMAIN PROTEIN, PUTATIVE (AFU_ORTHOLOGUE AFUA_3G12190)-RELATED"/>
    <property type="match status" value="1"/>
</dbReference>
<accession>A0A8H2ZRV0</accession>
<dbReference type="GO" id="GO:0061630">
    <property type="term" value="F:ubiquitin protein ligase activity"/>
    <property type="evidence" value="ECO:0007669"/>
    <property type="project" value="TreeGrafter"/>
</dbReference>
<feature type="region of interest" description="Disordered" evidence="5">
    <location>
        <begin position="1"/>
        <end position="24"/>
    </location>
</feature>
<reference evidence="7" key="1">
    <citation type="submission" date="2020-10" db="EMBL/GenBank/DDBJ databases">
        <authorList>
            <person name="Kusch S."/>
        </authorList>
    </citation>
    <scope>NUCLEOTIDE SEQUENCE</scope>
    <source>
        <strain evidence="7">SwB9</strain>
    </source>
</reference>
<protein>
    <submittedName>
        <fullName evidence="7">97c0a9ca-cf2c-4eea-a099-d67ea875c685-CDS</fullName>
    </submittedName>
</protein>
<evidence type="ECO:0000313" key="7">
    <source>
        <dbReference type="EMBL" id="CAD6444300.1"/>
    </source>
</evidence>
<keyword evidence="8" id="KW-1185">Reference proteome</keyword>